<organism evidence="2 3">
    <name type="scientific">Geobacillus thermodenitrificans (strain NG80-2)</name>
    <dbReference type="NCBI Taxonomy" id="420246"/>
    <lineage>
        <taxon>Bacteria</taxon>
        <taxon>Bacillati</taxon>
        <taxon>Bacillota</taxon>
        <taxon>Bacilli</taxon>
        <taxon>Bacillales</taxon>
        <taxon>Anoxybacillaceae</taxon>
        <taxon>Geobacillus</taxon>
    </lineage>
</organism>
<dbReference type="eggNOG" id="ENOG502ZQ3T">
    <property type="taxonomic scope" value="Bacteria"/>
</dbReference>
<dbReference type="HOGENOM" id="CLU_159782_0_0_9"/>
<dbReference type="EMBL" id="CP000557">
    <property type="protein sequence ID" value="ABO66340.1"/>
    <property type="molecule type" value="Genomic_DNA"/>
</dbReference>
<accession>A4ILY6</accession>
<dbReference type="Pfam" id="PF23648">
    <property type="entry name" value="DUF7147"/>
    <property type="match status" value="1"/>
</dbReference>
<gene>
    <name evidence="2" type="ordered locus">GTNG_0962</name>
</gene>
<evidence type="ECO:0000313" key="3">
    <source>
        <dbReference type="Proteomes" id="UP000001578"/>
    </source>
</evidence>
<dbReference type="KEGG" id="gtn:GTNG_0962"/>
<proteinExistence type="predicted"/>
<evidence type="ECO:0000259" key="1">
    <source>
        <dbReference type="Pfam" id="PF23648"/>
    </source>
</evidence>
<name>A4ILY6_GEOTN</name>
<protein>
    <recommendedName>
        <fullName evidence="1">DUF7147 domain-containing protein</fullName>
    </recommendedName>
</protein>
<feature type="domain" description="DUF7147" evidence="1">
    <location>
        <begin position="7"/>
        <end position="131"/>
    </location>
</feature>
<dbReference type="InterPro" id="IPR055571">
    <property type="entry name" value="DUF7147"/>
</dbReference>
<sequence length="135" mass="15690">MQGGQHMIQRFIELGEGYSDIYELIELARANRHRLSGFFAFHTVKKEQPVVSLVVVLRPTDPGDFQPLYICREGIPDPSVKPNKRYELFEETVKELGETIIHLDVKPSTMFADLDLYYQHLIGIMRMNRFIPPLQ</sequence>
<dbReference type="AlphaFoldDB" id="A4ILY6"/>
<evidence type="ECO:0000313" key="2">
    <source>
        <dbReference type="EMBL" id="ABO66340.1"/>
    </source>
</evidence>
<reference evidence="2 3" key="1">
    <citation type="journal article" date="2007" name="Proc. Natl. Acad. Sci. U.S.A.">
        <title>Genome and proteome of long-chain alkane degrading Geobacillus thermodenitrificans NG80-2 isolated from a deep-subsurface oil reservoir.</title>
        <authorList>
            <person name="Feng L."/>
            <person name="Wang W."/>
            <person name="Cheng J."/>
            <person name="Ren Y."/>
            <person name="Zhao G."/>
            <person name="Gao C."/>
            <person name="Tang Y."/>
            <person name="Liu X."/>
            <person name="Han W."/>
            <person name="Peng X."/>
            <person name="Liu R."/>
            <person name="Wang L."/>
        </authorList>
    </citation>
    <scope>NUCLEOTIDE SEQUENCE [LARGE SCALE GENOMIC DNA]</scope>
    <source>
        <strain evidence="2 3">NG80-2</strain>
    </source>
</reference>
<dbReference type="Proteomes" id="UP000001578">
    <property type="component" value="Chromosome"/>
</dbReference>